<accession>A0A8H3BUX7</accession>
<protein>
    <submittedName>
        <fullName evidence="2">Uncharacterized protein</fullName>
    </submittedName>
</protein>
<sequence>MKQLNAFTQRLQQILQYGYPSSGNSRALRSSPGLCKEFIPGCLQSSLECSGGDFPDSIVPENSREKSDFVEDYSPVVVSVVASLLTLVHTSVLLNQAQVARQPHSASSALQAPSKPSKYRKSSSGFLYPKNSTHFLTSRRACFCIACSCVNPRNGASPDPVANSTIGTS</sequence>
<feature type="non-terminal residue" evidence="2">
    <location>
        <position position="169"/>
    </location>
</feature>
<proteinExistence type="predicted"/>
<comment type="caution">
    <text evidence="2">The sequence shown here is derived from an EMBL/GenBank/DDBJ whole genome shotgun (WGS) entry which is preliminary data.</text>
</comment>
<feature type="region of interest" description="Disordered" evidence="1">
    <location>
        <begin position="104"/>
        <end position="123"/>
    </location>
</feature>
<dbReference type="AlphaFoldDB" id="A0A8H3BUX7"/>
<dbReference type="EMBL" id="CAJMWS010000873">
    <property type="protein sequence ID" value="CAE6467046.1"/>
    <property type="molecule type" value="Genomic_DNA"/>
</dbReference>
<evidence type="ECO:0000313" key="2">
    <source>
        <dbReference type="EMBL" id="CAE6467046.1"/>
    </source>
</evidence>
<name>A0A8H3BUX7_9AGAM</name>
<dbReference type="Proteomes" id="UP000663846">
    <property type="component" value="Unassembled WGS sequence"/>
</dbReference>
<organism evidence="2 3">
    <name type="scientific">Rhizoctonia solani</name>
    <dbReference type="NCBI Taxonomy" id="456999"/>
    <lineage>
        <taxon>Eukaryota</taxon>
        <taxon>Fungi</taxon>
        <taxon>Dikarya</taxon>
        <taxon>Basidiomycota</taxon>
        <taxon>Agaricomycotina</taxon>
        <taxon>Agaricomycetes</taxon>
        <taxon>Cantharellales</taxon>
        <taxon>Ceratobasidiaceae</taxon>
        <taxon>Rhizoctonia</taxon>
    </lineage>
</organism>
<evidence type="ECO:0000313" key="3">
    <source>
        <dbReference type="Proteomes" id="UP000663846"/>
    </source>
</evidence>
<reference evidence="2" key="1">
    <citation type="submission" date="2021-01" db="EMBL/GenBank/DDBJ databases">
        <authorList>
            <person name="Kaushik A."/>
        </authorList>
    </citation>
    <scope>NUCLEOTIDE SEQUENCE</scope>
    <source>
        <strain evidence="2">AG1-1C</strain>
    </source>
</reference>
<evidence type="ECO:0000256" key="1">
    <source>
        <dbReference type="SAM" id="MobiDB-lite"/>
    </source>
</evidence>
<gene>
    <name evidence="2" type="ORF">RDB_LOCUS169131</name>
</gene>